<organism evidence="4 5">
    <name type="scientific">Tetraparma gracilis</name>
    <dbReference type="NCBI Taxonomy" id="2962635"/>
    <lineage>
        <taxon>Eukaryota</taxon>
        <taxon>Sar</taxon>
        <taxon>Stramenopiles</taxon>
        <taxon>Ochrophyta</taxon>
        <taxon>Bolidophyceae</taxon>
        <taxon>Parmales</taxon>
        <taxon>Triparmaceae</taxon>
        <taxon>Tetraparma</taxon>
    </lineage>
</organism>
<reference evidence="4 5" key="1">
    <citation type="journal article" date="2023" name="Commun. Biol.">
        <title>Genome analysis of Parmales, the sister group of diatoms, reveals the evolutionary specialization of diatoms from phago-mixotrophs to photoautotrophs.</title>
        <authorList>
            <person name="Ban H."/>
            <person name="Sato S."/>
            <person name="Yoshikawa S."/>
            <person name="Yamada K."/>
            <person name="Nakamura Y."/>
            <person name="Ichinomiya M."/>
            <person name="Sato N."/>
            <person name="Blanc-Mathieu R."/>
            <person name="Endo H."/>
            <person name="Kuwata A."/>
            <person name="Ogata H."/>
        </authorList>
    </citation>
    <scope>NUCLEOTIDE SEQUENCE [LARGE SCALE GENOMIC DNA]</scope>
</reference>
<evidence type="ECO:0000256" key="1">
    <source>
        <dbReference type="ARBA" id="ARBA00008138"/>
    </source>
</evidence>
<gene>
    <name evidence="4" type="ORF">TeGR_g13805</name>
</gene>
<keyword evidence="3" id="KW-0808">Transferase</keyword>
<dbReference type="InterPro" id="IPR029063">
    <property type="entry name" value="SAM-dependent_MTases_sf"/>
</dbReference>
<evidence type="ECO:0008006" key="6">
    <source>
        <dbReference type="Google" id="ProtNLM"/>
    </source>
</evidence>
<dbReference type="InterPro" id="IPR011610">
    <property type="entry name" value="SAM_mthyl_Trfase_ML2640-like"/>
</dbReference>
<evidence type="ECO:0000256" key="3">
    <source>
        <dbReference type="ARBA" id="ARBA00022679"/>
    </source>
</evidence>
<evidence type="ECO:0000256" key="2">
    <source>
        <dbReference type="ARBA" id="ARBA00022603"/>
    </source>
</evidence>
<dbReference type="Gene3D" id="3.40.50.150">
    <property type="entry name" value="Vaccinia Virus protein VP39"/>
    <property type="match status" value="1"/>
</dbReference>
<evidence type="ECO:0000313" key="4">
    <source>
        <dbReference type="EMBL" id="GMI23477.1"/>
    </source>
</evidence>
<keyword evidence="2" id="KW-0489">Methyltransferase</keyword>
<dbReference type="EMBL" id="BRYB01001333">
    <property type="protein sequence ID" value="GMI23477.1"/>
    <property type="molecule type" value="Genomic_DNA"/>
</dbReference>
<dbReference type="InterPro" id="IPR007213">
    <property type="entry name" value="Ppm1/Ppm2/Tcmp"/>
</dbReference>
<dbReference type="SUPFAM" id="SSF53335">
    <property type="entry name" value="S-adenosyl-L-methionine-dependent methyltransferases"/>
    <property type="match status" value="1"/>
</dbReference>
<protein>
    <recommendedName>
        <fullName evidence="6">Leucine carboxyl methyltransferase</fullName>
    </recommendedName>
</protein>
<keyword evidence="5" id="KW-1185">Reference proteome</keyword>
<proteinExistence type="inferred from homology"/>
<accession>A0ABQ6MC27</accession>
<name>A0ABQ6MC27_9STRA</name>
<dbReference type="NCBIfam" id="TIGR00027">
    <property type="entry name" value="mthyl_TIGR00027"/>
    <property type="match status" value="1"/>
</dbReference>
<dbReference type="PANTHER" id="PTHR43619">
    <property type="entry name" value="S-ADENOSYL-L-METHIONINE-DEPENDENT METHYLTRANSFERASE YKTD-RELATED"/>
    <property type="match status" value="1"/>
</dbReference>
<sequence length="319" mass="33495">MDAVPQQVSSSGSAIAASRASLSLLHPLFLSDIAASLFAAPDAARAPASLNRVAVRTRFFDLVASHAAQEGAEQFVFLGAGCCGRARRLPSLRGASVFELDLPEVLAGKRAKLASLPAAAAVAYVPCDLRGAVLRDLLRPAGFDPALRTCVLAEGLFYYLEPAVVSSLLEQLSSLCPELLLCFSAVSAAASPPSSGLPSFFRWRDDDPASFAVSAGFPLARNFALGEPAGGCDCFSDYLPSPLPPPKRASPGRTFYTVAPCYMLPLALEVLGRSSGGRVVPSGNFWAVGQAEEERYEARGRGGRVGERPVTTSPAFFAI</sequence>
<dbReference type="Proteomes" id="UP001165060">
    <property type="component" value="Unassembled WGS sequence"/>
</dbReference>
<comment type="caution">
    <text evidence="4">The sequence shown here is derived from an EMBL/GenBank/DDBJ whole genome shotgun (WGS) entry which is preliminary data.</text>
</comment>
<dbReference type="Pfam" id="PF04072">
    <property type="entry name" value="LCM"/>
    <property type="match status" value="1"/>
</dbReference>
<dbReference type="PANTHER" id="PTHR43619:SF2">
    <property type="entry name" value="S-ADENOSYL-L-METHIONINE-DEPENDENT METHYLTRANSFERASES SUPERFAMILY PROTEIN"/>
    <property type="match status" value="1"/>
</dbReference>
<comment type="similarity">
    <text evidence="1">Belongs to the UPF0677 family.</text>
</comment>
<evidence type="ECO:0000313" key="5">
    <source>
        <dbReference type="Proteomes" id="UP001165060"/>
    </source>
</evidence>